<reference evidence="2 3" key="1">
    <citation type="journal article" date="2018" name="Nat. Ecol. Evol.">
        <title>Pezizomycetes genomes reveal the molecular basis of ectomycorrhizal truffle lifestyle.</title>
        <authorList>
            <person name="Murat C."/>
            <person name="Payen T."/>
            <person name="Noel B."/>
            <person name="Kuo A."/>
            <person name="Morin E."/>
            <person name="Chen J."/>
            <person name="Kohler A."/>
            <person name="Krizsan K."/>
            <person name="Balestrini R."/>
            <person name="Da Silva C."/>
            <person name="Montanini B."/>
            <person name="Hainaut M."/>
            <person name="Levati E."/>
            <person name="Barry K.W."/>
            <person name="Belfiori B."/>
            <person name="Cichocki N."/>
            <person name="Clum A."/>
            <person name="Dockter R.B."/>
            <person name="Fauchery L."/>
            <person name="Guy J."/>
            <person name="Iotti M."/>
            <person name="Le Tacon F."/>
            <person name="Lindquist E.A."/>
            <person name="Lipzen A."/>
            <person name="Malagnac F."/>
            <person name="Mello A."/>
            <person name="Molinier V."/>
            <person name="Miyauchi S."/>
            <person name="Poulain J."/>
            <person name="Riccioni C."/>
            <person name="Rubini A."/>
            <person name="Sitrit Y."/>
            <person name="Splivallo R."/>
            <person name="Traeger S."/>
            <person name="Wang M."/>
            <person name="Zifcakova L."/>
            <person name="Wipf D."/>
            <person name="Zambonelli A."/>
            <person name="Paolocci F."/>
            <person name="Nowrousian M."/>
            <person name="Ottonello S."/>
            <person name="Baldrian P."/>
            <person name="Spatafora J.W."/>
            <person name="Henrissat B."/>
            <person name="Nagy L.G."/>
            <person name="Aury J.M."/>
            <person name="Wincker P."/>
            <person name="Grigoriev I.V."/>
            <person name="Bonfante P."/>
            <person name="Martin F.M."/>
        </authorList>
    </citation>
    <scope>NUCLEOTIDE SEQUENCE [LARGE SCALE GENOMIC DNA]</scope>
    <source>
        <strain evidence="2 3">RN42</strain>
    </source>
</reference>
<organism evidence="2 3">
    <name type="scientific">Ascobolus immersus RN42</name>
    <dbReference type="NCBI Taxonomy" id="1160509"/>
    <lineage>
        <taxon>Eukaryota</taxon>
        <taxon>Fungi</taxon>
        <taxon>Dikarya</taxon>
        <taxon>Ascomycota</taxon>
        <taxon>Pezizomycotina</taxon>
        <taxon>Pezizomycetes</taxon>
        <taxon>Pezizales</taxon>
        <taxon>Ascobolaceae</taxon>
        <taxon>Ascobolus</taxon>
    </lineage>
</organism>
<name>A0A3N4IQL5_ASCIM</name>
<gene>
    <name evidence="2" type="ORF">BJ508DRAFT_320712</name>
</gene>
<feature type="region of interest" description="Disordered" evidence="1">
    <location>
        <begin position="601"/>
        <end position="633"/>
    </location>
</feature>
<accession>A0A3N4IQL5</accession>
<evidence type="ECO:0000256" key="1">
    <source>
        <dbReference type="SAM" id="MobiDB-lite"/>
    </source>
</evidence>
<evidence type="ECO:0000313" key="3">
    <source>
        <dbReference type="Proteomes" id="UP000275078"/>
    </source>
</evidence>
<protein>
    <submittedName>
        <fullName evidence="2">Uncharacterized protein</fullName>
    </submittedName>
</protein>
<dbReference type="AlphaFoldDB" id="A0A3N4IQL5"/>
<sequence length="633" mass="69638">MAEVQHLHENIFALQQLAMPLSAGDPADEAYRILEKAKKASMRPTYAGEVAHESVKELSTRNFIAFCMVRTPPQTCAVFIDASPEQPTLYIAKSFLDKKDKALAGELRQYLESTAAAAAENQDVDEGSFSKFEIDFLEIIVRHCSAKIRQLCKAVTLAGLHDVYRQVLSPNAFSADDMADALLEEKKLGEERLGDKMLLELCELLAAGSGVNVGEGISTCLQVITTQIDEAMTSGQALTTVSSFCHCLGTSFIARRLLRKVINNGTLEEELFRSLIQLGRYARGAESLQKKLQESAFVELPRFRIIYAPRRVKKISWDTSPSEIFQEIYRDHRDKIRTKDELVISGLQWAQSSKFSMHVEVALVLYLRNNGMTGGKIGMSRPSCGICWSTIEALNDLYGETWNMAGNHGGRITITLPSGIEKVDKAVNLKIRNALALLVDAHIAASWAAGSTDPQPPSEKLSQAKLQDLLSNFAPSSEKSTYTNTSASSDAFGDMPNFRPASYARAVGPADIISNSKAHSIRHVTKDVTKETAKNTAKNAAKNAAKDNVVIVKALDTVEAVKEDERKPRSQTVEPLSKGKAKRYEYTKDKDGWTTVTYLRQKSSSPKRRFPGRRQMGQGVGGAATKKPAVIKA</sequence>
<keyword evidence="3" id="KW-1185">Reference proteome</keyword>
<dbReference type="EMBL" id="ML119646">
    <property type="protein sequence ID" value="RPA87717.1"/>
    <property type="molecule type" value="Genomic_DNA"/>
</dbReference>
<proteinExistence type="predicted"/>
<dbReference type="Proteomes" id="UP000275078">
    <property type="component" value="Unassembled WGS sequence"/>
</dbReference>
<evidence type="ECO:0000313" key="2">
    <source>
        <dbReference type="EMBL" id="RPA87717.1"/>
    </source>
</evidence>